<feature type="transmembrane region" description="Helical" evidence="1">
    <location>
        <begin position="7"/>
        <end position="26"/>
    </location>
</feature>
<proteinExistence type="predicted"/>
<dbReference type="PANTHER" id="PTHR46830">
    <property type="entry name" value="TRANSFERASE, PUTATIVE-RELATED"/>
    <property type="match status" value="1"/>
</dbReference>
<keyword evidence="1" id="KW-0472">Membrane</keyword>
<comment type="caution">
    <text evidence="2">The sequence shown here is derived from an EMBL/GenBank/DDBJ whole genome shotgun (WGS) entry which is preliminary data.</text>
</comment>
<keyword evidence="1" id="KW-1133">Transmembrane helix</keyword>
<organism evidence="2 3">
    <name type="scientific">Patella caerulea</name>
    <name type="common">Rayed Mediterranean limpet</name>
    <dbReference type="NCBI Taxonomy" id="87958"/>
    <lineage>
        <taxon>Eukaryota</taxon>
        <taxon>Metazoa</taxon>
        <taxon>Spiralia</taxon>
        <taxon>Lophotrochozoa</taxon>
        <taxon>Mollusca</taxon>
        <taxon>Gastropoda</taxon>
        <taxon>Patellogastropoda</taxon>
        <taxon>Patelloidea</taxon>
        <taxon>Patellidae</taxon>
        <taxon>Patella</taxon>
    </lineage>
</organism>
<dbReference type="Proteomes" id="UP001347796">
    <property type="component" value="Unassembled WGS sequence"/>
</dbReference>
<dbReference type="SUPFAM" id="SSF53448">
    <property type="entry name" value="Nucleotide-diphospho-sugar transferases"/>
    <property type="match status" value="1"/>
</dbReference>
<dbReference type="AlphaFoldDB" id="A0AAN8QAF1"/>
<accession>A0AAN8QAF1</accession>
<evidence type="ECO:0000313" key="2">
    <source>
        <dbReference type="EMBL" id="KAK6195340.1"/>
    </source>
</evidence>
<keyword evidence="3" id="KW-1185">Reference proteome</keyword>
<gene>
    <name evidence="2" type="ORF">SNE40_000793</name>
</gene>
<dbReference type="Gene3D" id="3.90.550.20">
    <property type="match status" value="1"/>
</dbReference>
<dbReference type="PANTHER" id="PTHR46830:SF1">
    <property type="entry name" value="ALPHA-1,4-N-ACETYLGLUCOSAMINYLTRANSFERASE"/>
    <property type="match status" value="1"/>
</dbReference>
<dbReference type="InterPro" id="IPR029044">
    <property type="entry name" value="Nucleotide-diphossugar_trans"/>
</dbReference>
<evidence type="ECO:0000256" key="1">
    <source>
        <dbReference type="SAM" id="Phobius"/>
    </source>
</evidence>
<reference evidence="2 3" key="1">
    <citation type="submission" date="2024-01" db="EMBL/GenBank/DDBJ databases">
        <title>The genome of the rayed Mediterranean limpet Patella caerulea (Linnaeus, 1758).</title>
        <authorList>
            <person name="Anh-Thu Weber A."/>
            <person name="Halstead-Nussloch G."/>
        </authorList>
    </citation>
    <scope>NUCLEOTIDE SEQUENCE [LARGE SCALE GENOMIC DNA]</scope>
    <source>
        <strain evidence="2">AATW-2023a</strain>
        <tissue evidence="2">Whole specimen</tissue>
    </source>
</reference>
<protein>
    <recommendedName>
        <fullName evidence="4">Glycosyltransferase</fullName>
    </recommendedName>
</protein>
<dbReference type="EMBL" id="JAZGQO010000001">
    <property type="protein sequence ID" value="KAK6195340.1"/>
    <property type="molecule type" value="Genomic_DNA"/>
</dbReference>
<dbReference type="Pfam" id="PF04488">
    <property type="entry name" value="Gly_transf_sug"/>
    <property type="match status" value="1"/>
</dbReference>
<evidence type="ECO:0000313" key="3">
    <source>
        <dbReference type="Proteomes" id="UP001347796"/>
    </source>
</evidence>
<keyword evidence="1" id="KW-0812">Transmembrane</keyword>
<name>A0AAN8QAF1_PATCE</name>
<evidence type="ECO:0008006" key="4">
    <source>
        <dbReference type="Google" id="ProtNLM"/>
    </source>
</evidence>
<sequence>MRTLQKYLLLISCIPLLIFYVFLARINNSTVTDVQKPEVTKETRSKYLQTKVIHTVKHSHKNRSCIIDEWTKYDKTARSLSRDIFCDEFAEQSDILCRWYLDQQNITDHKTCLLPQDGYKVPNIVYYITFGHYNFRMEFYFSILSAKKIQKPIAIYVIGNVPPLGKWWKKLLADVPDIKFIQRSMPKEISGSRVRWPAHASDIVRLQTLIANGGIYMDTDEVFIRPFEPLRNFPITMGLVDINTGMGNAVIVAQRNSTFLRALYKEYKSFNGSEYYANSLQAALRLWKENKTALHLEGDRFYRPSWYEDDQLYVQTGFNWRKTYAVHVWSKKNSHRIPGTIEEIDNWNTTLGEIFRYIYYDDSNLRSVVELKTKY</sequence>
<dbReference type="InterPro" id="IPR007577">
    <property type="entry name" value="GlycoTrfase_DXD_sugar-bd_CS"/>
</dbReference>